<evidence type="ECO:0000313" key="1">
    <source>
        <dbReference type="EMBL" id="SQG90923.1"/>
    </source>
</evidence>
<dbReference type="RefSeq" id="WP_231955048.1">
    <property type="nucleotide sequence ID" value="NZ_CAAAIJ010000014.1"/>
</dbReference>
<name>A0AAX2IYG3_LEGPN</name>
<accession>A0AAX2IYG3</accession>
<reference evidence="1 2" key="1">
    <citation type="submission" date="2018-06" db="EMBL/GenBank/DDBJ databases">
        <authorList>
            <consortium name="Pathogen Informatics"/>
            <person name="Doyle S."/>
        </authorList>
    </citation>
    <scope>NUCLEOTIDE SEQUENCE [LARGE SCALE GENOMIC DNA]</scope>
    <source>
        <strain evidence="1 2">NCTC12272</strain>
    </source>
</reference>
<proteinExistence type="predicted"/>
<protein>
    <submittedName>
        <fullName evidence="1">Uncharacterized protein</fullName>
    </submittedName>
</protein>
<dbReference type="AlphaFoldDB" id="A0AAX2IYG3"/>
<organism evidence="1 2">
    <name type="scientific">Legionella pneumophila subsp. pascullei</name>
    <dbReference type="NCBI Taxonomy" id="91890"/>
    <lineage>
        <taxon>Bacteria</taxon>
        <taxon>Pseudomonadati</taxon>
        <taxon>Pseudomonadota</taxon>
        <taxon>Gammaproteobacteria</taxon>
        <taxon>Legionellales</taxon>
        <taxon>Legionellaceae</taxon>
        <taxon>Legionella</taxon>
    </lineage>
</organism>
<dbReference type="Proteomes" id="UP000249566">
    <property type="component" value="Chromosome 1"/>
</dbReference>
<dbReference type="EMBL" id="LS483412">
    <property type="protein sequence ID" value="SQG90923.1"/>
    <property type="molecule type" value="Genomic_DNA"/>
</dbReference>
<sequence>MNIHNVVLACFVKLGYSDVEGVCHGISIRWLEACISSEEHVFHQRLKHIEKIVSSGQDIV</sequence>
<gene>
    <name evidence="1" type="ORF">NCTC12272_02131</name>
</gene>
<evidence type="ECO:0000313" key="2">
    <source>
        <dbReference type="Proteomes" id="UP000249566"/>
    </source>
</evidence>